<proteinExistence type="predicted"/>
<sequence length="50" mass="5616">MFLKELEPKGIYVHVDELASYIDSKITRIPAETIGWILQAVAKRVVQASS</sequence>
<evidence type="ECO:0000313" key="1">
    <source>
        <dbReference type="EMBL" id="MBB4865765.1"/>
    </source>
</evidence>
<reference evidence="1 2" key="1">
    <citation type="submission" date="2020-08" db="EMBL/GenBank/DDBJ databases">
        <title>Functional genomics of gut bacteria from endangered species of beetles.</title>
        <authorList>
            <person name="Carlos-Shanley C."/>
        </authorList>
    </citation>
    <scope>NUCLEOTIDE SEQUENCE [LARGE SCALE GENOMIC DNA]</scope>
    <source>
        <strain evidence="1 2">S00179</strain>
    </source>
</reference>
<accession>A0A7W7KMW5</accession>
<dbReference type="Proteomes" id="UP000566995">
    <property type="component" value="Unassembled WGS sequence"/>
</dbReference>
<dbReference type="EMBL" id="JACHLI010000021">
    <property type="protein sequence ID" value="MBB4865765.1"/>
    <property type="molecule type" value="Genomic_DNA"/>
</dbReference>
<name>A0A7W7KMW5_PSENT</name>
<dbReference type="RefSeq" id="WP_184593597.1">
    <property type="nucleotide sequence ID" value="NZ_JACHLI010000021.1"/>
</dbReference>
<protein>
    <submittedName>
        <fullName evidence="1">Uncharacterized protein</fullName>
    </submittedName>
</protein>
<organism evidence="1 2">
    <name type="scientific">Pseudomonas nitroreducens</name>
    <dbReference type="NCBI Taxonomy" id="46680"/>
    <lineage>
        <taxon>Bacteria</taxon>
        <taxon>Pseudomonadati</taxon>
        <taxon>Pseudomonadota</taxon>
        <taxon>Gammaproteobacteria</taxon>
        <taxon>Pseudomonadales</taxon>
        <taxon>Pseudomonadaceae</taxon>
        <taxon>Pseudomonas</taxon>
    </lineage>
</organism>
<comment type="caution">
    <text evidence="1">The sequence shown here is derived from an EMBL/GenBank/DDBJ whole genome shotgun (WGS) entry which is preliminary data.</text>
</comment>
<gene>
    <name evidence="1" type="ORF">HNP46_004666</name>
</gene>
<dbReference type="AlphaFoldDB" id="A0A7W7KMW5"/>
<evidence type="ECO:0000313" key="2">
    <source>
        <dbReference type="Proteomes" id="UP000566995"/>
    </source>
</evidence>